<reference evidence="1 2" key="1">
    <citation type="submission" date="2023-07" db="EMBL/GenBank/DDBJ databases">
        <title>Sequencing the genomes of 1000 actinobacteria strains.</title>
        <authorList>
            <person name="Klenk H.-P."/>
        </authorList>
    </citation>
    <scope>NUCLEOTIDE SEQUENCE [LARGE SCALE GENOMIC DNA]</scope>
    <source>
        <strain evidence="1 2">DSM 44109</strain>
    </source>
</reference>
<dbReference type="RefSeq" id="WP_306857278.1">
    <property type="nucleotide sequence ID" value="NZ_JAUSRB010000001.1"/>
</dbReference>
<name>A0ABT9QWZ3_9ACTN</name>
<comment type="caution">
    <text evidence="1">The sequence shown here is derived from an EMBL/GenBank/DDBJ whole genome shotgun (WGS) entry which is preliminary data.</text>
</comment>
<accession>A0ABT9QWZ3</accession>
<protein>
    <recommendedName>
        <fullName evidence="3">SWIM zinc finger family protein</fullName>
    </recommendedName>
</protein>
<proteinExistence type="predicted"/>
<dbReference type="Proteomes" id="UP001230426">
    <property type="component" value="Unassembled WGS sequence"/>
</dbReference>
<dbReference type="EMBL" id="JAUSRB010000001">
    <property type="protein sequence ID" value="MDP9861489.1"/>
    <property type="molecule type" value="Genomic_DNA"/>
</dbReference>
<evidence type="ECO:0000313" key="2">
    <source>
        <dbReference type="Proteomes" id="UP001230426"/>
    </source>
</evidence>
<keyword evidence="2" id="KW-1185">Reference proteome</keyword>
<sequence length="340" mass="36618">MLDHKYDDLDSAIANGDVPGLFEAMGGLWQAAQQAGPGDLSRVVARAPGLFEQLPSIGLRAHLAVLFGGLAELGADPAPLAGQLGEGLTEALELVVEYAAVWKDAVPEEPPPPMESKSFEVSVPVLAPLVGDEHAQRLAQGWAEIGQWKMAAITMLQRSSTVRGHLAGSERLIEAITTATTVDHDLDWPTRLLAVLDDEPLLVLHPATGRGYELTIGGIGDNFQLHTLLADALGDSLGVDRPDPSWVASAVDGPLEPEVWPIRGQFNLVDAYGSAIWNEGVPADIPIFEGRRVVVLKPPPYPRTWNIGRLYPMMRPLLRVDRPLPPEEAATWLGKIASHV</sequence>
<organism evidence="1 2">
    <name type="scientific">Streptosporangium brasiliense</name>
    <dbReference type="NCBI Taxonomy" id="47480"/>
    <lineage>
        <taxon>Bacteria</taxon>
        <taxon>Bacillati</taxon>
        <taxon>Actinomycetota</taxon>
        <taxon>Actinomycetes</taxon>
        <taxon>Streptosporangiales</taxon>
        <taxon>Streptosporangiaceae</taxon>
        <taxon>Streptosporangium</taxon>
    </lineage>
</organism>
<evidence type="ECO:0000313" key="1">
    <source>
        <dbReference type="EMBL" id="MDP9861489.1"/>
    </source>
</evidence>
<gene>
    <name evidence="1" type="ORF">J2S55_000748</name>
</gene>
<evidence type="ECO:0008006" key="3">
    <source>
        <dbReference type="Google" id="ProtNLM"/>
    </source>
</evidence>